<reference evidence="3 4" key="1">
    <citation type="submission" date="2024-09" db="EMBL/GenBank/DDBJ databases">
        <authorList>
            <person name="Zhang Z.-H."/>
        </authorList>
    </citation>
    <scope>NUCLEOTIDE SEQUENCE [LARGE SCALE GENOMIC DNA]</scope>
    <source>
        <strain evidence="3 4">HHTR114</strain>
    </source>
</reference>
<dbReference type="Gene3D" id="2.160.20.120">
    <property type="match status" value="1"/>
</dbReference>
<feature type="domain" description="Putative auto-transporter adhesin head GIN" evidence="2">
    <location>
        <begin position="37"/>
        <end position="202"/>
    </location>
</feature>
<dbReference type="PANTHER" id="PTHR39200:SF1">
    <property type="entry name" value="AUTO-TRANSPORTER ADHESIN HEAD GIN DOMAIN-CONTAINING PROTEIN-RELATED"/>
    <property type="match status" value="1"/>
</dbReference>
<dbReference type="PANTHER" id="PTHR39200">
    <property type="entry name" value="HYPOTHETICAL EXPORTED PROTEIN"/>
    <property type="match status" value="1"/>
</dbReference>
<dbReference type="Pfam" id="PF10988">
    <property type="entry name" value="DUF2807"/>
    <property type="match status" value="1"/>
</dbReference>
<organism evidence="3 4">
    <name type="scientific">Hyphococcus aureus</name>
    <dbReference type="NCBI Taxonomy" id="2666033"/>
    <lineage>
        <taxon>Bacteria</taxon>
        <taxon>Pseudomonadati</taxon>
        <taxon>Pseudomonadota</taxon>
        <taxon>Alphaproteobacteria</taxon>
        <taxon>Parvularculales</taxon>
        <taxon>Parvularculaceae</taxon>
        <taxon>Hyphococcus</taxon>
    </lineage>
</organism>
<comment type="caution">
    <text evidence="3">The sequence shown here is derived from an EMBL/GenBank/DDBJ whole genome shotgun (WGS) entry which is preliminary data.</text>
</comment>
<sequence>MKKRFVLSACAMALGVAGAAFAHDEETVMRKLDLAGFDAITIAGVYELDVRVGPDFSVELSGPAYEMDRVEASVDNGALVLGQRKRMKGEKNRNNRDGVEAVITLPSLTAVNISGVVDGHISDVDADDFTVKISGVGDLEIDGECGALDAHLSGVGDLDARNLECGVAEVKVSGVGSAIVFASDEIDAKVSGMGDIDVYGSPEKVSKNKSMFADITVH</sequence>
<keyword evidence="4" id="KW-1185">Reference proteome</keyword>
<dbReference type="RefSeq" id="WP_379882519.1">
    <property type="nucleotide sequence ID" value="NZ_JBHPON010000002.1"/>
</dbReference>
<evidence type="ECO:0000256" key="1">
    <source>
        <dbReference type="SAM" id="SignalP"/>
    </source>
</evidence>
<dbReference type="EMBL" id="JBHPON010000002">
    <property type="protein sequence ID" value="MFC6036251.1"/>
    <property type="molecule type" value="Genomic_DNA"/>
</dbReference>
<gene>
    <name evidence="3" type="ORF">ACFMB1_11905</name>
</gene>
<evidence type="ECO:0000313" key="3">
    <source>
        <dbReference type="EMBL" id="MFC6036251.1"/>
    </source>
</evidence>
<dbReference type="InterPro" id="IPR021255">
    <property type="entry name" value="DUF2807"/>
</dbReference>
<feature type="chain" id="PRO_5045063447" evidence="1">
    <location>
        <begin position="23"/>
        <end position="218"/>
    </location>
</feature>
<evidence type="ECO:0000259" key="2">
    <source>
        <dbReference type="Pfam" id="PF10988"/>
    </source>
</evidence>
<keyword evidence="1" id="KW-0732">Signal</keyword>
<dbReference type="Proteomes" id="UP001596116">
    <property type="component" value="Unassembled WGS sequence"/>
</dbReference>
<accession>A0ABW1KYR5</accession>
<proteinExistence type="predicted"/>
<feature type="signal peptide" evidence="1">
    <location>
        <begin position="1"/>
        <end position="22"/>
    </location>
</feature>
<evidence type="ECO:0000313" key="4">
    <source>
        <dbReference type="Proteomes" id="UP001596116"/>
    </source>
</evidence>
<protein>
    <submittedName>
        <fullName evidence="3">GIN domain-containing protein</fullName>
    </submittedName>
</protein>
<name>A0ABW1KYR5_9PROT</name>